<keyword evidence="2" id="KW-1185">Reference proteome</keyword>
<dbReference type="InterPro" id="IPR053134">
    <property type="entry name" value="RNA-dir_DNA_polymerase"/>
</dbReference>
<dbReference type="Proteomes" id="UP001289374">
    <property type="component" value="Unassembled WGS sequence"/>
</dbReference>
<sequence length="161" mass="18187">MTDLHGISPDIITQRLSVNPNAKPVKQKKRMFGVERSQAIKEEACPKDPVPLLRIDVLVDSTSGCEMLSFLDAYQGYNQILLAPKDQEKVSFVTDLTRLGMTKGAFVDEFPSVLWAYRTMPRTAMGESPFSLSYETETVAPAEIGELRFQQTRFEDESRFC</sequence>
<gene>
    <name evidence="1" type="ORF">Sango_2876900</name>
</gene>
<comment type="caution">
    <text evidence="1">The sequence shown here is derived from an EMBL/GenBank/DDBJ whole genome shotgun (WGS) entry which is preliminary data.</text>
</comment>
<evidence type="ECO:0000313" key="1">
    <source>
        <dbReference type="EMBL" id="KAK4382391.1"/>
    </source>
</evidence>
<reference evidence="1" key="1">
    <citation type="submission" date="2020-06" db="EMBL/GenBank/DDBJ databases">
        <authorList>
            <person name="Li T."/>
            <person name="Hu X."/>
            <person name="Zhang T."/>
            <person name="Song X."/>
            <person name="Zhang H."/>
            <person name="Dai N."/>
            <person name="Sheng W."/>
            <person name="Hou X."/>
            <person name="Wei L."/>
        </authorList>
    </citation>
    <scope>NUCLEOTIDE SEQUENCE</scope>
    <source>
        <strain evidence="1">K16</strain>
        <tissue evidence="1">Leaf</tissue>
    </source>
</reference>
<dbReference type="PANTHER" id="PTHR24559:SF444">
    <property type="entry name" value="REVERSE TRANSCRIPTASE DOMAIN-CONTAINING PROTEIN"/>
    <property type="match status" value="1"/>
</dbReference>
<protein>
    <recommendedName>
        <fullName evidence="3">Transposon Ty3-I Gag-Pol polyprotein</fullName>
    </recommendedName>
</protein>
<organism evidence="1 2">
    <name type="scientific">Sesamum angolense</name>
    <dbReference type="NCBI Taxonomy" id="2727404"/>
    <lineage>
        <taxon>Eukaryota</taxon>
        <taxon>Viridiplantae</taxon>
        <taxon>Streptophyta</taxon>
        <taxon>Embryophyta</taxon>
        <taxon>Tracheophyta</taxon>
        <taxon>Spermatophyta</taxon>
        <taxon>Magnoliopsida</taxon>
        <taxon>eudicotyledons</taxon>
        <taxon>Gunneridae</taxon>
        <taxon>Pentapetalae</taxon>
        <taxon>asterids</taxon>
        <taxon>lamiids</taxon>
        <taxon>Lamiales</taxon>
        <taxon>Pedaliaceae</taxon>
        <taxon>Sesamum</taxon>
    </lineage>
</organism>
<dbReference type="AlphaFoldDB" id="A0AAE1VZ89"/>
<evidence type="ECO:0008006" key="3">
    <source>
        <dbReference type="Google" id="ProtNLM"/>
    </source>
</evidence>
<dbReference type="SUPFAM" id="SSF56672">
    <property type="entry name" value="DNA/RNA polymerases"/>
    <property type="match status" value="1"/>
</dbReference>
<evidence type="ECO:0000313" key="2">
    <source>
        <dbReference type="Proteomes" id="UP001289374"/>
    </source>
</evidence>
<dbReference type="Gene3D" id="3.30.70.270">
    <property type="match status" value="1"/>
</dbReference>
<name>A0AAE1VZ89_9LAMI</name>
<dbReference type="InterPro" id="IPR043128">
    <property type="entry name" value="Rev_trsase/Diguanyl_cyclase"/>
</dbReference>
<reference evidence="1" key="2">
    <citation type="journal article" date="2024" name="Plant">
        <title>Genomic evolution and insights into agronomic trait innovations of Sesamum species.</title>
        <authorList>
            <person name="Miao H."/>
            <person name="Wang L."/>
            <person name="Qu L."/>
            <person name="Liu H."/>
            <person name="Sun Y."/>
            <person name="Le M."/>
            <person name="Wang Q."/>
            <person name="Wei S."/>
            <person name="Zheng Y."/>
            <person name="Lin W."/>
            <person name="Duan Y."/>
            <person name="Cao H."/>
            <person name="Xiong S."/>
            <person name="Wang X."/>
            <person name="Wei L."/>
            <person name="Li C."/>
            <person name="Ma Q."/>
            <person name="Ju M."/>
            <person name="Zhao R."/>
            <person name="Li G."/>
            <person name="Mu C."/>
            <person name="Tian Q."/>
            <person name="Mei H."/>
            <person name="Zhang T."/>
            <person name="Gao T."/>
            <person name="Zhang H."/>
        </authorList>
    </citation>
    <scope>NUCLEOTIDE SEQUENCE</scope>
    <source>
        <strain evidence="1">K16</strain>
    </source>
</reference>
<dbReference type="EMBL" id="JACGWL010000708">
    <property type="protein sequence ID" value="KAK4382391.1"/>
    <property type="molecule type" value="Genomic_DNA"/>
</dbReference>
<accession>A0AAE1VZ89</accession>
<dbReference type="InterPro" id="IPR043502">
    <property type="entry name" value="DNA/RNA_pol_sf"/>
</dbReference>
<proteinExistence type="predicted"/>
<dbReference type="PANTHER" id="PTHR24559">
    <property type="entry name" value="TRANSPOSON TY3-I GAG-POL POLYPROTEIN"/>
    <property type="match status" value="1"/>
</dbReference>